<accession>A0AAV9G6J5</accession>
<keyword evidence="3" id="KW-0949">S-adenosyl-L-methionine</keyword>
<keyword evidence="4" id="KW-0479">Metal-binding</keyword>
<dbReference type="GO" id="GO:0005634">
    <property type="term" value="C:nucleus"/>
    <property type="evidence" value="ECO:0007669"/>
    <property type="project" value="TreeGrafter"/>
</dbReference>
<evidence type="ECO:0000256" key="3">
    <source>
        <dbReference type="ARBA" id="ARBA00022691"/>
    </source>
</evidence>
<dbReference type="PROSITE" id="PS50865">
    <property type="entry name" value="ZF_MYND_2"/>
    <property type="match status" value="1"/>
</dbReference>
<organism evidence="10 11">
    <name type="scientific">Podospora aff. communis PSN243</name>
    <dbReference type="NCBI Taxonomy" id="3040156"/>
    <lineage>
        <taxon>Eukaryota</taxon>
        <taxon>Fungi</taxon>
        <taxon>Dikarya</taxon>
        <taxon>Ascomycota</taxon>
        <taxon>Pezizomycotina</taxon>
        <taxon>Sordariomycetes</taxon>
        <taxon>Sordariomycetidae</taxon>
        <taxon>Sordariales</taxon>
        <taxon>Podosporaceae</taxon>
        <taxon>Podospora</taxon>
    </lineage>
</organism>
<evidence type="ECO:0000313" key="10">
    <source>
        <dbReference type="EMBL" id="KAK4444439.1"/>
    </source>
</evidence>
<evidence type="ECO:0000256" key="4">
    <source>
        <dbReference type="ARBA" id="ARBA00022723"/>
    </source>
</evidence>
<dbReference type="Gene3D" id="3.90.1410.10">
    <property type="entry name" value="set domain protein methyltransferase, domain 1"/>
    <property type="match status" value="1"/>
</dbReference>
<dbReference type="InterPro" id="IPR046341">
    <property type="entry name" value="SET_dom_sf"/>
</dbReference>
<dbReference type="InterPro" id="IPR036464">
    <property type="entry name" value="Rubisco_LSMT_subst-bd_sf"/>
</dbReference>
<feature type="domain" description="MYND-type" evidence="9">
    <location>
        <begin position="405"/>
        <end position="443"/>
    </location>
</feature>
<keyword evidence="1" id="KW-0489">Methyltransferase</keyword>
<dbReference type="InterPro" id="IPR015353">
    <property type="entry name" value="Rubisco_LSMT_subst-bd"/>
</dbReference>
<evidence type="ECO:0000256" key="7">
    <source>
        <dbReference type="PROSITE-ProRule" id="PRU00134"/>
    </source>
</evidence>
<evidence type="ECO:0000256" key="1">
    <source>
        <dbReference type="ARBA" id="ARBA00022603"/>
    </source>
</evidence>
<keyword evidence="11" id="KW-1185">Reference proteome</keyword>
<proteinExistence type="predicted"/>
<dbReference type="SUPFAM" id="SSF144232">
    <property type="entry name" value="HIT/MYND zinc finger-like"/>
    <property type="match status" value="1"/>
</dbReference>
<dbReference type="InterPro" id="IPR001214">
    <property type="entry name" value="SET_dom"/>
</dbReference>
<evidence type="ECO:0000259" key="9">
    <source>
        <dbReference type="PROSITE" id="PS50865"/>
    </source>
</evidence>
<sequence>MESWLKLSGAVGLDSLELADFPATGRGVRALRRFKKGEEILTIPSGVLWTVDHAYADPLLGPALRSAQPPLSVEDTLALYFLFVRCRESGYDGPRSHVAALPTSYSSSIFFREDELEVCAGSSLYTITKQLDQSIEDDYKAIIFRDGLFLHRDLFGFGLGKLTIQDYKWALSTVWSRAMDFVLPDGNSLRVVAPFADMFNHSPEVEPCHVYNASTGNLSILAGKDYEAGDQVFINYGPIPNNRLLRLYGFVVPGNPNDSYDLVLATHPTAPLFEKKKKLWASAGLDSTCTISLTLVDPLPKSGLEYLRIQRLDESNRSNEVEILRFLVESLSSLIHSFGIPLEKLEEQLAKGVYPSGGNAWAAAHVSLGEQRVLTLAKKRAEDLLSAAESRSSNAEGSVSAPAKCANCSKSSAQLMLCGRCKAVSYCGRTCQVAHFKEHKAICRAIAASKTSS</sequence>
<dbReference type="GO" id="GO:0016279">
    <property type="term" value="F:protein-lysine N-methyltransferase activity"/>
    <property type="evidence" value="ECO:0007669"/>
    <property type="project" value="TreeGrafter"/>
</dbReference>
<dbReference type="InterPro" id="IPR002893">
    <property type="entry name" value="Znf_MYND"/>
</dbReference>
<dbReference type="GO" id="GO:0008270">
    <property type="term" value="F:zinc ion binding"/>
    <property type="evidence" value="ECO:0007669"/>
    <property type="project" value="UniProtKB-KW"/>
</dbReference>
<reference evidence="10" key="2">
    <citation type="submission" date="2023-05" db="EMBL/GenBank/DDBJ databases">
        <authorList>
            <consortium name="Lawrence Berkeley National Laboratory"/>
            <person name="Steindorff A."/>
            <person name="Hensen N."/>
            <person name="Bonometti L."/>
            <person name="Westerberg I."/>
            <person name="Brannstrom I.O."/>
            <person name="Guillou S."/>
            <person name="Cros-Aarteil S."/>
            <person name="Calhoun S."/>
            <person name="Haridas S."/>
            <person name="Kuo A."/>
            <person name="Mondo S."/>
            <person name="Pangilinan J."/>
            <person name="Riley R."/>
            <person name="Labutti K."/>
            <person name="Andreopoulos B."/>
            <person name="Lipzen A."/>
            <person name="Chen C."/>
            <person name="Yanf M."/>
            <person name="Daum C."/>
            <person name="Ng V."/>
            <person name="Clum A."/>
            <person name="Ohm R."/>
            <person name="Martin F."/>
            <person name="Silar P."/>
            <person name="Natvig D."/>
            <person name="Lalanne C."/>
            <person name="Gautier V."/>
            <person name="Ament-Velasquez S.L."/>
            <person name="Kruys A."/>
            <person name="Hutchinson M.I."/>
            <person name="Powell A.J."/>
            <person name="Barry K."/>
            <person name="Miller A.N."/>
            <person name="Grigoriev I.V."/>
            <person name="Debuchy R."/>
            <person name="Gladieux P."/>
            <person name="Thoren M.H."/>
            <person name="Johannesson H."/>
        </authorList>
    </citation>
    <scope>NUCLEOTIDE SEQUENCE</scope>
    <source>
        <strain evidence="10">PSN243</strain>
    </source>
</reference>
<dbReference type="SUPFAM" id="SSF81822">
    <property type="entry name" value="RuBisCo LSMT C-terminal, substrate-binding domain"/>
    <property type="match status" value="1"/>
</dbReference>
<dbReference type="SUPFAM" id="SSF82199">
    <property type="entry name" value="SET domain"/>
    <property type="match status" value="1"/>
</dbReference>
<evidence type="ECO:0000256" key="5">
    <source>
        <dbReference type="ARBA" id="ARBA00022771"/>
    </source>
</evidence>
<dbReference type="Pfam" id="PF09273">
    <property type="entry name" value="Rubis-subs-bind"/>
    <property type="match status" value="1"/>
</dbReference>
<evidence type="ECO:0000256" key="6">
    <source>
        <dbReference type="ARBA" id="ARBA00022833"/>
    </source>
</evidence>
<dbReference type="EMBL" id="MU865977">
    <property type="protein sequence ID" value="KAK4444439.1"/>
    <property type="molecule type" value="Genomic_DNA"/>
</dbReference>
<dbReference type="InterPro" id="IPR050600">
    <property type="entry name" value="SETD3_SETD6_MTase"/>
</dbReference>
<protein>
    <submittedName>
        <fullName evidence="10">Histone-lysine N-methyltransferase</fullName>
    </submittedName>
</protein>
<evidence type="ECO:0000259" key="8">
    <source>
        <dbReference type="PROSITE" id="PS50280"/>
    </source>
</evidence>
<gene>
    <name evidence="10" type="ORF">QBC34DRAFT_415243</name>
</gene>
<dbReference type="CDD" id="cd10527">
    <property type="entry name" value="SET_LSMT"/>
    <property type="match status" value="1"/>
</dbReference>
<dbReference type="PROSITE" id="PS01360">
    <property type="entry name" value="ZF_MYND_1"/>
    <property type="match status" value="1"/>
</dbReference>
<reference evidence="10" key="1">
    <citation type="journal article" date="2023" name="Mol. Phylogenet. Evol.">
        <title>Genome-scale phylogeny and comparative genomics of the fungal order Sordariales.</title>
        <authorList>
            <person name="Hensen N."/>
            <person name="Bonometti L."/>
            <person name="Westerberg I."/>
            <person name="Brannstrom I.O."/>
            <person name="Guillou S."/>
            <person name="Cros-Aarteil S."/>
            <person name="Calhoun S."/>
            <person name="Haridas S."/>
            <person name="Kuo A."/>
            <person name="Mondo S."/>
            <person name="Pangilinan J."/>
            <person name="Riley R."/>
            <person name="LaButti K."/>
            <person name="Andreopoulos B."/>
            <person name="Lipzen A."/>
            <person name="Chen C."/>
            <person name="Yan M."/>
            <person name="Daum C."/>
            <person name="Ng V."/>
            <person name="Clum A."/>
            <person name="Steindorff A."/>
            <person name="Ohm R.A."/>
            <person name="Martin F."/>
            <person name="Silar P."/>
            <person name="Natvig D.O."/>
            <person name="Lalanne C."/>
            <person name="Gautier V."/>
            <person name="Ament-Velasquez S.L."/>
            <person name="Kruys A."/>
            <person name="Hutchinson M.I."/>
            <person name="Powell A.J."/>
            <person name="Barry K."/>
            <person name="Miller A.N."/>
            <person name="Grigoriev I.V."/>
            <person name="Debuchy R."/>
            <person name="Gladieux P."/>
            <person name="Hiltunen Thoren M."/>
            <person name="Johannesson H."/>
        </authorList>
    </citation>
    <scope>NUCLEOTIDE SEQUENCE</scope>
    <source>
        <strain evidence="10">PSN243</strain>
    </source>
</reference>
<dbReference type="Pfam" id="PF00856">
    <property type="entry name" value="SET"/>
    <property type="match status" value="1"/>
</dbReference>
<dbReference type="AlphaFoldDB" id="A0AAV9G6J5"/>
<keyword evidence="5 7" id="KW-0863">Zinc-finger</keyword>
<dbReference type="Gene3D" id="6.10.140.2220">
    <property type="match status" value="1"/>
</dbReference>
<feature type="domain" description="SET" evidence="8">
    <location>
        <begin position="14"/>
        <end position="237"/>
    </location>
</feature>
<evidence type="ECO:0000313" key="11">
    <source>
        <dbReference type="Proteomes" id="UP001321760"/>
    </source>
</evidence>
<dbReference type="Pfam" id="PF01753">
    <property type="entry name" value="zf-MYND"/>
    <property type="match status" value="1"/>
</dbReference>
<dbReference type="PROSITE" id="PS50280">
    <property type="entry name" value="SET"/>
    <property type="match status" value="1"/>
</dbReference>
<comment type="caution">
    <text evidence="10">The sequence shown here is derived from an EMBL/GenBank/DDBJ whole genome shotgun (WGS) entry which is preliminary data.</text>
</comment>
<name>A0AAV9G6J5_9PEZI</name>
<keyword evidence="6" id="KW-0862">Zinc</keyword>
<dbReference type="GO" id="GO:0032259">
    <property type="term" value="P:methylation"/>
    <property type="evidence" value="ECO:0007669"/>
    <property type="project" value="UniProtKB-KW"/>
</dbReference>
<dbReference type="Proteomes" id="UP001321760">
    <property type="component" value="Unassembled WGS sequence"/>
</dbReference>
<keyword evidence="2" id="KW-0808">Transferase</keyword>
<dbReference type="Gene3D" id="3.90.1420.10">
    <property type="entry name" value="Rubisco LSMT, substrate-binding domain"/>
    <property type="match status" value="1"/>
</dbReference>
<dbReference type="PANTHER" id="PTHR13271:SF34">
    <property type="entry name" value="N-LYSINE METHYLTRANSFERASE SETD6"/>
    <property type="match status" value="1"/>
</dbReference>
<dbReference type="PANTHER" id="PTHR13271">
    <property type="entry name" value="UNCHARACTERIZED PUTATIVE METHYLTRANSFERASE"/>
    <property type="match status" value="1"/>
</dbReference>
<evidence type="ECO:0000256" key="2">
    <source>
        <dbReference type="ARBA" id="ARBA00022679"/>
    </source>
</evidence>